<feature type="region of interest" description="Disordered" evidence="1">
    <location>
        <begin position="83"/>
        <end position="105"/>
    </location>
</feature>
<dbReference type="EMBL" id="FWXN01000003">
    <property type="protein sequence ID" value="SMC43860.1"/>
    <property type="molecule type" value="Genomic_DNA"/>
</dbReference>
<accession>A0A1W1Z5X5</accession>
<evidence type="ECO:0000256" key="1">
    <source>
        <dbReference type="SAM" id="MobiDB-lite"/>
    </source>
</evidence>
<proteinExistence type="predicted"/>
<organism evidence="2 3">
    <name type="scientific">Janibacter indicus</name>
    <dbReference type="NCBI Taxonomy" id="857417"/>
    <lineage>
        <taxon>Bacteria</taxon>
        <taxon>Bacillati</taxon>
        <taxon>Actinomycetota</taxon>
        <taxon>Actinomycetes</taxon>
        <taxon>Micrococcales</taxon>
        <taxon>Intrasporangiaceae</taxon>
        <taxon>Janibacter</taxon>
    </lineage>
</organism>
<sequence length="243" mass="26965">MLVAESHEPLIDIIERFNRKERYVLFQQVATEGEVQLSPDFRKRLCALGWPVPEHGVLILMDYHLNWLYAALELHAGSWVSDGGSETKARNDVHSVPTDTTGVPDDEVRRALENNQEDIDLLLVWESDGLTHLGLVEAKAHSGWTNKQMGSKSARLEAVIGREEGRYPGVVPHFALASFTQPTKLVTEGWPGWMTDDEGNVPHLRLTSALKSRYSVGRADQSGNSSASGDYYAVRIAAQGTED</sequence>
<protein>
    <submittedName>
        <fullName evidence="2">Uncharacterized protein</fullName>
    </submittedName>
</protein>
<dbReference type="OrthoDB" id="7067315at2"/>
<dbReference type="Proteomes" id="UP000192634">
    <property type="component" value="Unassembled WGS sequence"/>
</dbReference>
<evidence type="ECO:0000313" key="3">
    <source>
        <dbReference type="Proteomes" id="UP000192634"/>
    </source>
</evidence>
<name>A0A1W1Z5X5_9MICO</name>
<dbReference type="RefSeq" id="WP_084449999.1">
    <property type="nucleotide sequence ID" value="NZ_FWXN01000003.1"/>
</dbReference>
<reference evidence="2 3" key="1">
    <citation type="submission" date="2017-04" db="EMBL/GenBank/DDBJ databases">
        <authorList>
            <person name="Afonso C.L."/>
            <person name="Miller P.J."/>
            <person name="Scott M.A."/>
            <person name="Spackman E."/>
            <person name="Goraichik I."/>
            <person name="Dimitrov K.M."/>
            <person name="Suarez D.L."/>
            <person name="Swayne D.E."/>
        </authorList>
    </citation>
    <scope>NUCLEOTIDE SEQUENCE [LARGE SCALE GENOMIC DNA]</scope>
    <source>
        <strain evidence="2 3">CGMCC 1.12511</strain>
    </source>
</reference>
<evidence type="ECO:0000313" key="2">
    <source>
        <dbReference type="EMBL" id="SMC43860.1"/>
    </source>
</evidence>
<dbReference type="AlphaFoldDB" id="A0A1W1Z5X5"/>
<gene>
    <name evidence="2" type="ORF">SAMN06296429_103112</name>
</gene>